<dbReference type="InterPro" id="IPR004033">
    <property type="entry name" value="UbiE/COQ5_MeTrFase"/>
</dbReference>
<dbReference type="AlphaFoldDB" id="A0A177ASC1"/>
<dbReference type="OrthoDB" id="202158at2759"/>
<dbReference type="InterPro" id="IPR001078">
    <property type="entry name" value="2-oxoacid_DH_actylTfrase"/>
</dbReference>
<name>A0A177ASC1_9BILA</name>
<dbReference type="InterPro" id="IPR036625">
    <property type="entry name" value="E3-bd_dom_sf"/>
</dbReference>
<dbReference type="PROSITE" id="PS50968">
    <property type="entry name" value="BIOTINYL_LIPOYL"/>
    <property type="match status" value="1"/>
</dbReference>
<evidence type="ECO:0000259" key="11">
    <source>
        <dbReference type="PROSITE" id="PS50968"/>
    </source>
</evidence>
<dbReference type="GO" id="GO:0005759">
    <property type="term" value="C:mitochondrial matrix"/>
    <property type="evidence" value="ECO:0007669"/>
    <property type="project" value="UniProtKB-SubCell"/>
</dbReference>
<dbReference type="Pfam" id="PF01209">
    <property type="entry name" value="Ubie_methyltran"/>
    <property type="match status" value="1"/>
</dbReference>
<keyword evidence="14" id="KW-1185">Reference proteome</keyword>
<comment type="cofactor">
    <cofactor evidence="1 9">
        <name>(R)-lipoate</name>
        <dbReference type="ChEBI" id="CHEBI:83088"/>
    </cofactor>
</comment>
<evidence type="ECO:0000256" key="10">
    <source>
        <dbReference type="SAM" id="MobiDB-lite"/>
    </source>
</evidence>
<dbReference type="Gene3D" id="2.40.50.100">
    <property type="match status" value="1"/>
</dbReference>
<dbReference type="Pfam" id="PF00198">
    <property type="entry name" value="2-oxoacid_dh"/>
    <property type="match status" value="1"/>
</dbReference>
<dbReference type="Proteomes" id="UP000078046">
    <property type="component" value="Unassembled WGS sequence"/>
</dbReference>
<dbReference type="CDD" id="cd06849">
    <property type="entry name" value="lipoyl_domain"/>
    <property type="match status" value="1"/>
</dbReference>
<protein>
    <recommendedName>
        <fullName evidence="9">Dihydrolipoamide acetyltransferase component of pyruvate dehydrogenase complex</fullName>
        <ecNumber evidence="9">2.3.1.-</ecNumber>
    </recommendedName>
</protein>
<dbReference type="SUPFAM" id="SSF47005">
    <property type="entry name" value="Peripheral subunit-binding domain of 2-oxo acid dehydrogenase complex"/>
    <property type="match status" value="1"/>
</dbReference>
<dbReference type="GO" id="GO:0008168">
    <property type="term" value="F:methyltransferase activity"/>
    <property type="evidence" value="ECO:0007669"/>
    <property type="project" value="InterPro"/>
</dbReference>
<dbReference type="PROSITE" id="PS51608">
    <property type="entry name" value="SAM_MT_UBIE"/>
    <property type="match status" value="1"/>
</dbReference>
<gene>
    <name evidence="13" type="ORF">A3Q56_08024</name>
</gene>
<dbReference type="InterPro" id="IPR011053">
    <property type="entry name" value="Single_hybrid_motif"/>
</dbReference>
<dbReference type="SUPFAM" id="SSF53335">
    <property type="entry name" value="S-adenosyl-L-methionine-dependent methyltransferases"/>
    <property type="match status" value="1"/>
</dbReference>
<evidence type="ECO:0000256" key="2">
    <source>
        <dbReference type="ARBA" id="ARBA00004305"/>
    </source>
</evidence>
<keyword evidence="6" id="KW-0809">Transit peptide</keyword>
<dbReference type="GO" id="GO:0016407">
    <property type="term" value="F:acetyltransferase activity"/>
    <property type="evidence" value="ECO:0007669"/>
    <property type="project" value="TreeGrafter"/>
</dbReference>
<dbReference type="EC" id="2.3.1.-" evidence="9"/>
<keyword evidence="8 9" id="KW-0012">Acyltransferase</keyword>
<dbReference type="SUPFAM" id="SSF51230">
    <property type="entry name" value="Single hybrid motif"/>
    <property type="match status" value="1"/>
</dbReference>
<evidence type="ECO:0000256" key="3">
    <source>
        <dbReference type="ARBA" id="ARBA00007317"/>
    </source>
</evidence>
<reference evidence="13 14" key="1">
    <citation type="submission" date="2016-04" db="EMBL/GenBank/DDBJ databases">
        <title>The genome of Intoshia linei affirms orthonectids as highly simplified spiralians.</title>
        <authorList>
            <person name="Mikhailov K.V."/>
            <person name="Slusarev G.S."/>
            <person name="Nikitin M.A."/>
            <person name="Logacheva M.D."/>
            <person name="Penin A."/>
            <person name="Aleoshin V."/>
            <person name="Panchin Y.V."/>
        </authorList>
    </citation>
    <scope>NUCLEOTIDE SEQUENCE [LARGE SCALE GENOMIC DNA]</scope>
    <source>
        <strain evidence="13">Intl2013</strain>
        <tissue evidence="13">Whole animal</tissue>
    </source>
</reference>
<dbReference type="InterPro" id="IPR003016">
    <property type="entry name" value="2-oxoA_DH_lipoyl-BS"/>
</dbReference>
<evidence type="ECO:0000256" key="7">
    <source>
        <dbReference type="ARBA" id="ARBA00023128"/>
    </source>
</evidence>
<feature type="non-terminal residue" evidence="13">
    <location>
        <position position="1"/>
    </location>
</feature>
<dbReference type="SUPFAM" id="SSF52777">
    <property type="entry name" value="CoA-dependent acyltransferases"/>
    <property type="match status" value="1"/>
</dbReference>
<sequence length="402" mass="45927">GLNEAYRILKPGGRFFCMEFSKVENFPIFDELYKFYSKQIIPVMGEIIAGDFASYDYLIKSIEKFPDQVQFGAMIENAGFEDVDYENVLFGAIAIHSGVFLKISKLIGNLNAQKIISWKIYSQSFFSCKVFSLTDIGEGIHEVALKKWFIKEGDKIEQFQDICEVQSDKSSVVITSRYDGIISKVHHDVDSIIKVGDSLVSIETDDLLLDNVTNSTFEDTESNMKKDNTNSIHNMSNDSVNKSHSKNNKKIMTTPAIRRMASEHDIDLSIIKGTGPNNRIIKEDMLLYLAENKTYENHEKSKSQEQLYLDSDTDSLCNSEIKLNMFQRSMCKNMQKSILVPQFGLCDIVEMDEMISLRRIFNKNDEQITFMPIFIKACSFALKEFPIFNGVFDSENLSIQLN</sequence>
<proteinExistence type="inferred from homology"/>
<dbReference type="PROSITE" id="PS00189">
    <property type="entry name" value="LIPOYL"/>
    <property type="match status" value="1"/>
</dbReference>
<organism evidence="13 14">
    <name type="scientific">Intoshia linei</name>
    <dbReference type="NCBI Taxonomy" id="1819745"/>
    <lineage>
        <taxon>Eukaryota</taxon>
        <taxon>Metazoa</taxon>
        <taxon>Spiralia</taxon>
        <taxon>Lophotrochozoa</taxon>
        <taxon>Mesozoa</taxon>
        <taxon>Orthonectida</taxon>
        <taxon>Rhopaluridae</taxon>
        <taxon>Intoshia</taxon>
    </lineage>
</organism>
<evidence type="ECO:0000256" key="6">
    <source>
        <dbReference type="ARBA" id="ARBA00022946"/>
    </source>
</evidence>
<evidence type="ECO:0000256" key="8">
    <source>
        <dbReference type="ARBA" id="ARBA00023315"/>
    </source>
</evidence>
<comment type="subcellular location">
    <subcellularLocation>
        <location evidence="2">Mitochondrion matrix</location>
    </subcellularLocation>
</comment>
<dbReference type="GO" id="GO:0031405">
    <property type="term" value="F:lipoic acid binding"/>
    <property type="evidence" value="ECO:0007669"/>
    <property type="project" value="TreeGrafter"/>
</dbReference>
<dbReference type="FunFam" id="2.40.50.100:FF:000013">
    <property type="entry name" value="Dihydrolipoamide acetyltransferase component of pyruvate dehydrogenase complex"/>
    <property type="match status" value="1"/>
</dbReference>
<dbReference type="PROSITE" id="PS51826">
    <property type="entry name" value="PSBD"/>
    <property type="match status" value="1"/>
</dbReference>
<dbReference type="Pfam" id="PF00364">
    <property type="entry name" value="Biotin_lipoyl"/>
    <property type="match status" value="1"/>
</dbReference>
<evidence type="ECO:0000256" key="5">
    <source>
        <dbReference type="ARBA" id="ARBA00022823"/>
    </source>
</evidence>
<dbReference type="InterPro" id="IPR029063">
    <property type="entry name" value="SAM-dependent_MTases_sf"/>
</dbReference>
<keyword evidence="7" id="KW-0496">Mitochondrion</keyword>
<dbReference type="EMBL" id="LWCA01001968">
    <property type="protein sequence ID" value="OAF64273.1"/>
    <property type="molecule type" value="Genomic_DNA"/>
</dbReference>
<dbReference type="PANTHER" id="PTHR43178:SF5">
    <property type="entry name" value="LIPOAMIDE ACYLTRANSFERASE COMPONENT OF BRANCHED-CHAIN ALPHA-KETO ACID DEHYDROGENASE COMPLEX, MITOCHONDRIAL"/>
    <property type="match status" value="1"/>
</dbReference>
<dbReference type="Gene3D" id="3.40.50.150">
    <property type="entry name" value="Vaccinia Virus protein VP39"/>
    <property type="match status" value="1"/>
</dbReference>
<dbReference type="InterPro" id="IPR000089">
    <property type="entry name" value="Biotin_lipoyl"/>
</dbReference>
<evidence type="ECO:0000313" key="13">
    <source>
        <dbReference type="EMBL" id="OAF64273.1"/>
    </source>
</evidence>
<dbReference type="PANTHER" id="PTHR43178">
    <property type="entry name" value="DIHYDROLIPOAMIDE ACETYLTRANSFERASE COMPONENT OF PYRUVATE DEHYDROGENASE COMPLEX"/>
    <property type="match status" value="1"/>
</dbReference>
<feature type="domain" description="Lipoyl-binding" evidence="11">
    <location>
        <begin position="128"/>
        <end position="203"/>
    </location>
</feature>
<dbReference type="InterPro" id="IPR023213">
    <property type="entry name" value="CAT-like_dom_sf"/>
</dbReference>
<comment type="similarity">
    <text evidence="3 9">Belongs to the 2-oxoacid dehydrogenase family.</text>
</comment>
<dbReference type="InterPro" id="IPR004167">
    <property type="entry name" value="PSBD"/>
</dbReference>
<comment type="caution">
    <text evidence="13">The sequence shown here is derived from an EMBL/GenBank/DDBJ whole genome shotgun (WGS) entry which is preliminary data.</text>
</comment>
<keyword evidence="5 9" id="KW-0450">Lipoyl</keyword>
<feature type="domain" description="Peripheral subunit-binding (PSBD)" evidence="12">
    <location>
        <begin position="252"/>
        <end position="289"/>
    </location>
</feature>
<keyword evidence="4 9" id="KW-0808">Transferase</keyword>
<evidence type="ECO:0000256" key="9">
    <source>
        <dbReference type="RuleBase" id="RU003423"/>
    </source>
</evidence>
<accession>A0A177ASC1</accession>
<dbReference type="InterPro" id="IPR050743">
    <property type="entry name" value="2-oxoacid_DH_E2_comp"/>
</dbReference>
<feature type="region of interest" description="Disordered" evidence="10">
    <location>
        <begin position="219"/>
        <end position="246"/>
    </location>
</feature>
<feature type="non-terminal residue" evidence="13">
    <location>
        <position position="402"/>
    </location>
</feature>
<evidence type="ECO:0000313" key="14">
    <source>
        <dbReference type="Proteomes" id="UP000078046"/>
    </source>
</evidence>
<evidence type="ECO:0000259" key="12">
    <source>
        <dbReference type="PROSITE" id="PS51826"/>
    </source>
</evidence>
<dbReference type="Gene3D" id="4.10.320.10">
    <property type="entry name" value="E3-binding domain"/>
    <property type="match status" value="1"/>
</dbReference>
<evidence type="ECO:0000256" key="4">
    <source>
        <dbReference type="ARBA" id="ARBA00022679"/>
    </source>
</evidence>
<dbReference type="Pfam" id="PF02817">
    <property type="entry name" value="E3_binding"/>
    <property type="match status" value="1"/>
</dbReference>
<evidence type="ECO:0000256" key="1">
    <source>
        <dbReference type="ARBA" id="ARBA00001938"/>
    </source>
</evidence>
<dbReference type="Gene3D" id="3.30.559.10">
    <property type="entry name" value="Chloramphenicol acetyltransferase-like domain"/>
    <property type="match status" value="1"/>
</dbReference>